<keyword evidence="3" id="KW-0012">Acyltransferase</keyword>
<comment type="similarity">
    <text evidence="1">Belongs to the plant acyltransferase family.</text>
</comment>
<organism evidence="4 5">
    <name type="scientific">Escallonia rubra</name>
    <dbReference type="NCBI Taxonomy" id="112253"/>
    <lineage>
        <taxon>Eukaryota</taxon>
        <taxon>Viridiplantae</taxon>
        <taxon>Streptophyta</taxon>
        <taxon>Embryophyta</taxon>
        <taxon>Tracheophyta</taxon>
        <taxon>Spermatophyta</taxon>
        <taxon>Magnoliopsida</taxon>
        <taxon>eudicotyledons</taxon>
        <taxon>Gunneridae</taxon>
        <taxon>Pentapetalae</taxon>
        <taxon>asterids</taxon>
        <taxon>campanulids</taxon>
        <taxon>Escalloniales</taxon>
        <taxon>Escalloniaceae</taxon>
        <taxon>Escallonia</taxon>
    </lineage>
</organism>
<keyword evidence="5" id="KW-1185">Reference proteome</keyword>
<evidence type="ECO:0000256" key="3">
    <source>
        <dbReference type="ARBA" id="ARBA00023315"/>
    </source>
</evidence>
<proteinExistence type="inferred from homology"/>
<protein>
    <submittedName>
        <fullName evidence="4">Uncharacterized protein</fullName>
    </submittedName>
</protein>
<dbReference type="PANTHER" id="PTHR31623">
    <property type="entry name" value="F21J9.9"/>
    <property type="match status" value="1"/>
</dbReference>
<accession>A0AA88QUU6</accession>
<gene>
    <name evidence="4" type="ORF">RJ640_027624</name>
</gene>
<reference evidence="4" key="1">
    <citation type="submission" date="2022-12" db="EMBL/GenBank/DDBJ databases">
        <title>Draft genome assemblies for two species of Escallonia (Escalloniales).</title>
        <authorList>
            <person name="Chanderbali A."/>
            <person name="Dervinis C."/>
            <person name="Anghel I."/>
            <person name="Soltis D."/>
            <person name="Soltis P."/>
            <person name="Zapata F."/>
        </authorList>
    </citation>
    <scope>NUCLEOTIDE SEQUENCE</scope>
    <source>
        <strain evidence="4">UCBG92.1500</strain>
        <tissue evidence="4">Leaf</tissue>
    </source>
</reference>
<dbReference type="GO" id="GO:0016746">
    <property type="term" value="F:acyltransferase activity"/>
    <property type="evidence" value="ECO:0007669"/>
    <property type="project" value="UniProtKB-KW"/>
</dbReference>
<evidence type="ECO:0000256" key="2">
    <source>
        <dbReference type="ARBA" id="ARBA00022679"/>
    </source>
</evidence>
<dbReference type="PANTHER" id="PTHR31623:SF110">
    <property type="entry name" value="VINORINE SYNTHASE-LIKE"/>
    <property type="match status" value="1"/>
</dbReference>
<evidence type="ECO:0000313" key="5">
    <source>
        <dbReference type="Proteomes" id="UP001187471"/>
    </source>
</evidence>
<name>A0AA88QUU6_9ASTE</name>
<keyword evidence="2" id="KW-0808">Transferase</keyword>
<evidence type="ECO:0000256" key="1">
    <source>
        <dbReference type="ARBA" id="ARBA00009861"/>
    </source>
</evidence>
<sequence length="459" mass="50648">MELHMEVEIISEETIRPSSSKLSHLTTLRLSLLDQLSPPIYIPNILYYPMNADVHPEKIKHVAARLKVSLSKTLSHFFPLAGRMQDRFSIDCNNEGIPFRQANVSCNFSEFLKKPRTDLLEKFLPCPLYSNEPDSAKVHIAVQLNIFASGSGIAIGVSFLHKVIDAASMAAFLKCWAAIARDEDDKSALVSSDVDFEAASQLFTPSKEVPSGDQFLLKDEDLPKKAVKAVRKRFVFDAAAISSLKAEVTSELLSNPSRVMVVSGFIWKCTMAASKNPKSPSVMTLAVDMRPRIVPPLSPNCIGNMAWLAMASTTPGEKDELGHLVCLIRAAVAKVNHDHTKSLQGETRFAAVSKLREEFKEMQWRGNRGGGSDNTVNVLSSWCGFGFNQVDFGWGKPTWVSHAGSQYDCLVANLVTLIENGIAGEEIEAWITLDEHEMSILEHDPEFRSFALLNPSIAA</sequence>
<dbReference type="Gene3D" id="3.30.559.10">
    <property type="entry name" value="Chloramphenicol acetyltransferase-like domain"/>
    <property type="match status" value="2"/>
</dbReference>
<dbReference type="EMBL" id="JAVXUO010002040">
    <property type="protein sequence ID" value="KAK2976788.1"/>
    <property type="molecule type" value="Genomic_DNA"/>
</dbReference>
<dbReference type="InterPro" id="IPR023213">
    <property type="entry name" value="CAT-like_dom_sf"/>
</dbReference>
<evidence type="ECO:0000313" key="4">
    <source>
        <dbReference type="EMBL" id="KAK2976788.1"/>
    </source>
</evidence>
<dbReference type="Proteomes" id="UP001187471">
    <property type="component" value="Unassembled WGS sequence"/>
</dbReference>
<dbReference type="Pfam" id="PF02458">
    <property type="entry name" value="Transferase"/>
    <property type="match status" value="1"/>
</dbReference>
<dbReference type="AlphaFoldDB" id="A0AA88QUU6"/>
<comment type="caution">
    <text evidence="4">The sequence shown here is derived from an EMBL/GenBank/DDBJ whole genome shotgun (WGS) entry which is preliminary data.</text>
</comment>